<protein>
    <submittedName>
        <fullName evidence="1">Uncharacterized protein</fullName>
    </submittedName>
</protein>
<dbReference type="EMBL" id="LN854119">
    <property type="protein sequence ID" value="CRY97503.1"/>
    <property type="molecule type" value="Genomic_DNA"/>
</dbReference>
<reference evidence="1" key="2">
    <citation type="submission" date="2015-07" db="EMBL/GenBank/DDBJ databases">
        <title>Plasmids, circular viruses and viroids from rat gut.</title>
        <authorList>
            <person name="Jorgensen T.J."/>
            <person name="Hansen M.A."/>
            <person name="Xu Z."/>
            <person name="Tabak M.A."/>
            <person name="Sorensen S.J."/>
            <person name="Hansen L.H."/>
        </authorList>
    </citation>
    <scope>NUCLEOTIDE SEQUENCE</scope>
    <source>
        <strain evidence="1">RGFK1600</strain>
    </source>
</reference>
<dbReference type="Gene3D" id="2.60.120.20">
    <property type="match status" value="1"/>
</dbReference>
<name>A0A0H5Q6H7_9ZZZZ</name>
<dbReference type="InterPro" id="IPR029053">
    <property type="entry name" value="Viral_coat"/>
</dbReference>
<organism evidence="1">
    <name type="scientific">uncultured prokaryote</name>
    <dbReference type="NCBI Taxonomy" id="198431"/>
    <lineage>
        <taxon>unclassified sequences</taxon>
        <taxon>environmental samples</taxon>
    </lineage>
</organism>
<reference evidence="1" key="1">
    <citation type="submission" date="2015-06" db="EMBL/GenBank/DDBJ databases">
        <authorList>
            <person name="Joergensen T."/>
        </authorList>
    </citation>
    <scope>NUCLEOTIDE SEQUENCE</scope>
    <source>
        <strain evidence="1">RGFK1600</strain>
    </source>
</reference>
<evidence type="ECO:0000313" key="1">
    <source>
        <dbReference type="EMBL" id="CRY97503.1"/>
    </source>
</evidence>
<sequence>MSITRSPAVNRRYNNYTKAKVPQRVARVGPIGAQIPFAIRRSARGLQEVKARVSVNAINNVPGDISGSSSLSILSVIVPGGGNDDRDGNTLRFKGMQYAGVTYKPSTFADATSRLIIFRWDNYRAPTTADILVSPSVHSVYNQNSTKNYKIMVDRWFYSKAEVTTGANYATRTHYFNGSFKDDKVVTYDTDGGTTGDSKYYACFINDTTASTINTLTTTTWFVDV</sequence>
<accession>A0A0H5Q6H7</accession>
<dbReference type="AlphaFoldDB" id="A0A0H5Q6H7"/>
<proteinExistence type="predicted"/>